<dbReference type="Proteomes" id="UP001491310">
    <property type="component" value="Unassembled WGS sequence"/>
</dbReference>
<dbReference type="EMBL" id="JALJOT010000007">
    <property type="protein sequence ID" value="KAK9908763.1"/>
    <property type="molecule type" value="Genomic_DNA"/>
</dbReference>
<evidence type="ECO:0000313" key="9">
    <source>
        <dbReference type="EMBL" id="KAK9908763.1"/>
    </source>
</evidence>
<feature type="compositionally biased region" description="Pro residues" evidence="6">
    <location>
        <begin position="566"/>
        <end position="578"/>
    </location>
</feature>
<dbReference type="InterPro" id="IPR006515">
    <property type="entry name" value="PABP_1234"/>
</dbReference>
<evidence type="ECO:0000256" key="1">
    <source>
        <dbReference type="ARBA" id="ARBA00008557"/>
    </source>
</evidence>
<comment type="caution">
    <text evidence="9">The sequence shown here is derived from an EMBL/GenBank/DDBJ whole genome shotgun (WGS) entry which is preliminary data.</text>
</comment>
<gene>
    <name evidence="9" type="ORF">WJX75_002528</name>
</gene>
<dbReference type="SMART" id="SM00517">
    <property type="entry name" value="PolyA"/>
    <property type="match status" value="1"/>
</dbReference>
<evidence type="ECO:0000256" key="6">
    <source>
        <dbReference type="SAM" id="MobiDB-lite"/>
    </source>
</evidence>
<feature type="domain" description="RRM" evidence="7">
    <location>
        <begin position="125"/>
        <end position="197"/>
    </location>
</feature>
<dbReference type="PANTHER" id="PTHR24012">
    <property type="entry name" value="RNA BINDING PROTEIN"/>
    <property type="match status" value="1"/>
</dbReference>
<keyword evidence="3 4" id="KW-0694">RNA-binding</keyword>
<feature type="compositionally biased region" description="Gly residues" evidence="6">
    <location>
        <begin position="459"/>
        <end position="469"/>
    </location>
</feature>
<accession>A0ABR2YP11</accession>
<evidence type="ECO:0000256" key="2">
    <source>
        <dbReference type="ARBA" id="ARBA00022737"/>
    </source>
</evidence>
<dbReference type="InterPro" id="IPR012677">
    <property type="entry name" value="Nucleotide-bd_a/b_plait_sf"/>
</dbReference>
<evidence type="ECO:0000259" key="8">
    <source>
        <dbReference type="PROSITE" id="PS51309"/>
    </source>
</evidence>
<dbReference type="InterPro" id="IPR035979">
    <property type="entry name" value="RBD_domain_sf"/>
</dbReference>
<dbReference type="CDD" id="cd12381">
    <property type="entry name" value="RRM4_I_PABPs"/>
    <property type="match status" value="1"/>
</dbReference>
<feature type="domain" description="RRM" evidence="7">
    <location>
        <begin position="24"/>
        <end position="115"/>
    </location>
</feature>
<dbReference type="CDD" id="cd12380">
    <property type="entry name" value="RRM3_I_PABPs"/>
    <property type="match status" value="1"/>
</dbReference>
<keyword evidence="2" id="KW-0677">Repeat</keyword>
<dbReference type="PROSITE" id="PS51309">
    <property type="entry name" value="PABC"/>
    <property type="match status" value="1"/>
</dbReference>
<dbReference type="InterPro" id="IPR045305">
    <property type="entry name" value="RRM2_I_PABPs"/>
</dbReference>
<evidence type="ECO:0000256" key="3">
    <source>
        <dbReference type="ARBA" id="ARBA00022884"/>
    </source>
</evidence>
<feature type="compositionally biased region" description="Gly residues" evidence="6">
    <location>
        <begin position="483"/>
        <end position="502"/>
    </location>
</feature>
<dbReference type="Pfam" id="PF00076">
    <property type="entry name" value="RRM_1"/>
    <property type="match status" value="4"/>
</dbReference>
<dbReference type="NCBIfam" id="TIGR01628">
    <property type="entry name" value="PABP-1234"/>
    <property type="match status" value="1"/>
</dbReference>
<feature type="compositionally biased region" description="Gly residues" evidence="6">
    <location>
        <begin position="545"/>
        <end position="554"/>
    </location>
</feature>
<reference evidence="9 10" key="1">
    <citation type="journal article" date="2024" name="Nat. Commun.">
        <title>Phylogenomics reveals the evolutionary origins of lichenization in chlorophyte algae.</title>
        <authorList>
            <person name="Puginier C."/>
            <person name="Libourel C."/>
            <person name="Otte J."/>
            <person name="Skaloud P."/>
            <person name="Haon M."/>
            <person name="Grisel S."/>
            <person name="Petersen M."/>
            <person name="Berrin J.G."/>
            <person name="Delaux P.M."/>
            <person name="Dal Grande F."/>
            <person name="Keller J."/>
        </authorList>
    </citation>
    <scope>NUCLEOTIDE SEQUENCE [LARGE SCALE GENOMIC DNA]</scope>
    <source>
        <strain evidence="9 10">SAG 216-7</strain>
    </source>
</reference>
<dbReference type="InterPro" id="IPR036053">
    <property type="entry name" value="PABP-dom"/>
</dbReference>
<sequence>MTTTMANGGVAVPEAAAATPVHNSSLYVGDLDRDVTEAQLFELFSQIGPVASIRVCRDAVTRRSLGYAYVNYNSALDAAAAERAIETLNYTSLTPGKEGVEDGEGKPMRIMWSHRDPAFRKSGVGNIFIKNLDKSIDNKALHDTFTAFGNILSCKVATDLGGNSKGYGFVHYEKEESAQLAIEKVNGMLLEGKKVFVGPFLKRTERPVDKEQHYTNVFVKNLSENVSDEELEKMFNEHGTVTSLAIMKDESGKSKGFGFINFEDAEGAHAAVTALNGKEIDGKELYCGRAQKKAEREAELKQKFDEVRQERIAKYQGMNLYVKNLVDEVDDDQLRAEFAPHGTITSAKVMKDSAGKSKGFGFVCYGSPEEATRAVTEMNGKMLLGKPMYVALAQRREVRRQQLEQQYTQQRVAPMPGRPNAPGAVPMPGVFPPNAVSFSPQYFAPQPNAYGPGPQQRGGPQGPYGGPGGAMYQHMPPFARGPQGAGPRGPRGGFGPGAGPYGGPQNVVMVGPGGRPHPGRGPRGPRMNGPMHGGPQVRGPRGPGPMHGGRGPRGGPHAIPNGPNHAAPPPPPPQPAQPQPVATVSAVVPGQEGGNLTTAMLAAAAPEQQKQMLGERLFPLVQRLQPELAGKITGMLLEMDNSELLLLLESPDALQAKVDEAITVLKQHNALPEGIAVNEPVAA</sequence>
<comment type="similarity">
    <text evidence="1 5">Belongs to the polyadenylate-binding protein type-1 family.</text>
</comment>
<dbReference type="SUPFAM" id="SSF63570">
    <property type="entry name" value="PABC (PABP) domain"/>
    <property type="match status" value="1"/>
</dbReference>
<dbReference type="Pfam" id="PF00658">
    <property type="entry name" value="MLLE"/>
    <property type="match status" value="1"/>
</dbReference>
<name>A0ABR2YP11_9CHLO</name>
<feature type="domain" description="RRM" evidence="7">
    <location>
        <begin position="318"/>
        <end position="395"/>
    </location>
</feature>
<feature type="compositionally biased region" description="Low complexity" evidence="6">
    <location>
        <begin position="524"/>
        <end position="540"/>
    </location>
</feature>
<protein>
    <recommendedName>
        <fullName evidence="5">Polyadenylate-binding protein</fullName>
        <shortName evidence="5">PABP</shortName>
    </recommendedName>
</protein>
<dbReference type="InterPro" id="IPR000504">
    <property type="entry name" value="RRM_dom"/>
</dbReference>
<keyword evidence="10" id="KW-1185">Reference proteome</keyword>
<dbReference type="Gene3D" id="3.30.70.330">
    <property type="match status" value="4"/>
</dbReference>
<dbReference type="Gene3D" id="1.10.1900.10">
    <property type="entry name" value="c-terminal domain of poly(a) binding protein"/>
    <property type="match status" value="1"/>
</dbReference>
<comment type="subcellular location">
    <subcellularLocation>
        <location evidence="5">Cytoplasm</location>
    </subcellularLocation>
</comment>
<dbReference type="InterPro" id="IPR002004">
    <property type="entry name" value="PABP_HYD_C"/>
</dbReference>
<feature type="domain" description="PABC" evidence="8">
    <location>
        <begin position="593"/>
        <end position="670"/>
    </location>
</feature>
<organism evidence="9 10">
    <name type="scientific">Coccomyxa subellipsoidea</name>
    <dbReference type="NCBI Taxonomy" id="248742"/>
    <lineage>
        <taxon>Eukaryota</taxon>
        <taxon>Viridiplantae</taxon>
        <taxon>Chlorophyta</taxon>
        <taxon>core chlorophytes</taxon>
        <taxon>Trebouxiophyceae</taxon>
        <taxon>Trebouxiophyceae incertae sedis</taxon>
        <taxon>Coccomyxaceae</taxon>
        <taxon>Coccomyxa</taxon>
    </lineage>
</organism>
<keyword evidence="5" id="KW-0963">Cytoplasm</keyword>
<evidence type="ECO:0000313" key="10">
    <source>
        <dbReference type="Proteomes" id="UP001491310"/>
    </source>
</evidence>
<dbReference type="CDD" id="cd12379">
    <property type="entry name" value="RRM2_I_PABPs"/>
    <property type="match status" value="1"/>
</dbReference>
<dbReference type="PROSITE" id="PS50102">
    <property type="entry name" value="RRM"/>
    <property type="match status" value="4"/>
</dbReference>
<feature type="region of interest" description="Disordered" evidence="6">
    <location>
        <begin position="442"/>
        <end position="581"/>
    </location>
</feature>
<evidence type="ECO:0000256" key="5">
    <source>
        <dbReference type="RuleBase" id="RU362004"/>
    </source>
</evidence>
<comment type="function">
    <text evidence="5">Binds the poly(A) tail of mRNA.</text>
</comment>
<dbReference type="SUPFAM" id="SSF54928">
    <property type="entry name" value="RNA-binding domain, RBD"/>
    <property type="match status" value="2"/>
</dbReference>
<evidence type="ECO:0000259" key="7">
    <source>
        <dbReference type="PROSITE" id="PS50102"/>
    </source>
</evidence>
<proteinExistence type="inferred from homology"/>
<evidence type="ECO:0000256" key="4">
    <source>
        <dbReference type="PROSITE-ProRule" id="PRU00176"/>
    </source>
</evidence>
<feature type="domain" description="RRM" evidence="7">
    <location>
        <begin position="215"/>
        <end position="292"/>
    </location>
</feature>
<dbReference type="SMART" id="SM00360">
    <property type="entry name" value="RRM"/>
    <property type="match status" value="4"/>
</dbReference>